<proteinExistence type="predicted"/>
<evidence type="ECO:0000256" key="1">
    <source>
        <dbReference type="SAM" id="MobiDB-lite"/>
    </source>
</evidence>
<comment type="caution">
    <text evidence="3">The sequence shown here is derived from an EMBL/GenBank/DDBJ whole genome shotgun (WGS) entry which is preliminary data.</text>
</comment>
<organism evidence="3 4">
    <name type="scientific">Candidatus Shapirobacteria bacterium CG09_land_8_20_14_0_10_39_12</name>
    <dbReference type="NCBI Taxonomy" id="1974885"/>
    <lineage>
        <taxon>Bacteria</taxon>
        <taxon>Candidatus Shapironibacteriota</taxon>
    </lineage>
</organism>
<feature type="transmembrane region" description="Helical" evidence="2">
    <location>
        <begin position="33"/>
        <end position="56"/>
    </location>
</feature>
<protein>
    <submittedName>
        <fullName evidence="3">Uncharacterized protein</fullName>
    </submittedName>
</protein>
<keyword evidence="2" id="KW-0812">Transmembrane</keyword>
<reference evidence="4" key="1">
    <citation type="submission" date="2017-09" db="EMBL/GenBank/DDBJ databases">
        <title>Depth-based differentiation of microbial function through sediment-hosted aquifers and enrichment of novel symbionts in the deep terrestrial subsurface.</title>
        <authorList>
            <person name="Probst A.J."/>
            <person name="Ladd B."/>
            <person name="Jarett J.K."/>
            <person name="Geller-Mcgrath D.E."/>
            <person name="Sieber C.M.K."/>
            <person name="Emerson J.B."/>
            <person name="Anantharaman K."/>
            <person name="Thomas B.C."/>
            <person name="Malmstrom R."/>
            <person name="Stieglmeier M."/>
            <person name="Klingl A."/>
            <person name="Woyke T."/>
            <person name="Ryan C.M."/>
            <person name="Banfield J.F."/>
        </authorList>
    </citation>
    <scope>NUCLEOTIDE SEQUENCE [LARGE SCALE GENOMIC DNA]</scope>
</reference>
<gene>
    <name evidence="3" type="ORF">COT64_02985</name>
</gene>
<name>A0A2H0WR14_9BACT</name>
<dbReference type="Proteomes" id="UP000230775">
    <property type="component" value="Unassembled WGS sequence"/>
</dbReference>
<evidence type="ECO:0000313" key="3">
    <source>
        <dbReference type="EMBL" id="PIS14378.1"/>
    </source>
</evidence>
<evidence type="ECO:0000256" key="2">
    <source>
        <dbReference type="SAM" id="Phobius"/>
    </source>
</evidence>
<dbReference type="AlphaFoldDB" id="A0A2H0WR14"/>
<keyword evidence="2" id="KW-1133">Transmembrane helix</keyword>
<keyword evidence="2" id="KW-0472">Membrane</keyword>
<evidence type="ECO:0000313" key="4">
    <source>
        <dbReference type="Proteomes" id="UP000230775"/>
    </source>
</evidence>
<feature type="region of interest" description="Disordered" evidence="1">
    <location>
        <begin position="62"/>
        <end position="82"/>
    </location>
</feature>
<accession>A0A2H0WR14</accession>
<sequence length="126" mass="13600">MPTDQTMEQEFEAVPPLENKVSLATKFRPKRRVVLTAAGLALAALVALLVLLFLTFQKPPETMLAPAAPSPTPAAPETNLRPASPYATDAAILKIEADLKNLDQDLQNTDLKEAGLNPPVLDMKVE</sequence>
<dbReference type="EMBL" id="PEZI01000063">
    <property type="protein sequence ID" value="PIS14378.1"/>
    <property type="molecule type" value="Genomic_DNA"/>
</dbReference>